<evidence type="ECO:0000256" key="2">
    <source>
        <dbReference type="ARBA" id="ARBA00022649"/>
    </source>
</evidence>
<keyword evidence="3" id="KW-0540">Nuclease</keyword>
<evidence type="ECO:0000313" key="9">
    <source>
        <dbReference type="Proteomes" id="UP000236214"/>
    </source>
</evidence>
<dbReference type="SUPFAM" id="SSF54786">
    <property type="entry name" value="YcfA/nrd intein domain"/>
    <property type="match status" value="1"/>
</dbReference>
<name>A0A2H6CU34_TETHA</name>
<keyword evidence="4" id="KW-0255">Endonuclease</keyword>
<dbReference type="InterPro" id="IPR012933">
    <property type="entry name" value="HicA_mRNA_interferase"/>
</dbReference>
<dbReference type="Pfam" id="PF07927">
    <property type="entry name" value="HicA_toxin"/>
    <property type="match status" value="1"/>
</dbReference>
<comment type="similarity">
    <text evidence="1">Belongs to the HicA mRNA interferase family.</text>
</comment>
<gene>
    <name evidence="8" type="ORF">TEHN7118_1307</name>
</gene>
<sequence length="82" mass="9435">MFLLMVRAKRVNLWLSGSIAYMPMTQKQMVKYLTKNGWTIVPKQGKGSHVKMCKSNSRPIIIPYGELNKYTERGILKQAGLY</sequence>
<dbReference type="EMBL" id="BDEC01000050">
    <property type="protein sequence ID" value="GBD68501.1"/>
    <property type="molecule type" value="Genomic_DNA"/>
</dbReference>
<evidence type="ECO:0000256" key="4">
    <source>
        <dbReference type="ARBA" id="ARBA00022759"/>
    </source>
</evidence>
<dbReference type="Proteomes" id="UP000236214">
    <property type="component" value="Unassembled WGS sequence"/>
</dbReference>
<evidence type="ECO:0000256" key="6">
    <source>
        <dbReference type="ARBA" id="ARBA00022884"/>
    </source>
</evidence>
<organism evidence="8 9">
    <name type="scientific">Tetragenococcus halophilus subsp. halophilus</name>
    <dbReference type="NCBI Taxonomy" id="1513897"/>
    <lineage>
        <taxon>Bacteria</taxon>
        <taxon>Bacillati</taxon>
        <taxon>Bacillota</taxon>
        <taxon>Bacilli</taxon>
        <taxon>Lactobacillales</taxon>
        <taxon>Enterococcaceae</taxon>
        <taxon>Tetragenococcus</taxon>
    </lineage>
</organism>
<proteinExistence type="inferred from homology"/>
<dbReference type="InterPro" id="IPR038570">
    <property type="entry name" value="HicA_sf"/>
</dbReference>
<dbReference type="GO" id="GO:0016787">
    <property type="term" value="F:hydrolase activity"/>
    <property type="evidence" value="ECO:0007669"/>
    <property type="project" value="UniProtKB-KW"/>
</dbReference>
<evidence type="ECO:0000256" key="5">
    <source>
        <dbReference type="ARBA" id="ARBA00022801"/>
    </source>
</evidence>
<evidence type="ECO:0000256" key="1">
    <source>
        <dbReference type="ARBA" id="ARBA00006620"/>
    </source>
</evidence>
<dbReference type="Gene3D" id="3.30.920.30">
    <property type="entry name" value="Hypothetical protein"/>
    <property type="match status" value="1"/>
</dbReference>
<dbReference type="GO" id="GO:0004519">
    <property type="term" value="F:endonuclease activity"/>
    <property type="evidence" value="ECO:0007669"/>
    <property type="project" value="UniProtKB-KW"/>
</dbReference>
<keyword evidence="7" id="KW-0346">Stress response</keyword>
<accession>A0A2H6CU34</accession>
<evidence type="ECO:0000256" key="3">
    <source>
        <dbReference type="ARBA" id="ARBA00022722"/>
    </source>
</evidence>
<dbReference type="GO" id="GO:0003729">
    <property type="term" value="F:mRNA binding"/>
    <property type="evidence" value="ECO:0007669"/>
    <property type="project" value="InterPro"/>
</dbReference>
<keyword evidence="2" id="KW-1277">Toxin-antitoxin system</keyword>
<comment type="caution">
    <text evidence="8">The sequence shown here is derived from an EMBL/GenBank/DDBJ whole genome shotgun (WGS) entry which is preliminary data.</text>
</comment>
<evidence type="ECO:0000256" key="7">
    <source>
        <dbReference type="ARBA" id="ARBA00023016"/>
    </source>
</evidence>
<reference evidence="8 9" key="1">
    <citation type="submission" date="2016-05" db="EMBL/GenBank/DDBJ databases">
        <title>Whole genome sequencing of Tetragenococcus halophilus subsp. halophilus NISL 7118.</title>
        <authorList>
            <person name="Shiwa Y."/>
            <person name="Nishimura I."/>
            <person name="Yoshikawa H."/>
            <person name="Koyama Y."/>
            <person name="Oguma T."/>
        </authorList>
    </citation>
    <scope>NUCLEOTIDE SEQUENCE [LARGE SCALE GENOMIC DNA]</scope>
    <source>
        <strain evidence="8 9">NISL 7118</strain>
    </source>
</reference>
<keyword evidence="9" id="KW-1185">Reference proteome</keyword>
<dbReference type="AlphaFoldDB" id="A0A2H6CU34"/>
<keyword evidence="6" id="KW-0694">RNA-binding</keyword>
<evidence type="ECO:0000313" key="8">
    <source>
        <dbReference type="EMBL" id="GBD68501.1"/>
    </source>
</evidence>
<protein>
    <recommendedName>
        <fullName evidence="10">Type II toxin-antitoxin system HicA family toxin</fullName>
    </recommendedName>
</protein>
<keyword evidence="5" id="KW-0378">Hydrolase</keyword>
<evidence type="ECO:0008006" key="10">
    <source>
        <dbReference type="Google" id="ProtNLM"/>
    </source>
</evidence>